<keyword evidence="3" id="KW-1185">Reference proteome</keyword>
<name>A0A662YRA5_ACIRT</name>
<organism evidence="2 3">
    <name type="scientific">Acipenser ruthenus</name>
    <name type="common">Sterlet sturgeon</name>
    <dbReference type="NCBI Taxonomy" id="7906"/>
    <lineage>
        <taxon>Eukaryota</taxon>
        <taxon>Metazoa</taxon>
        <taxon>Chordata</taxon>
        <taxon>Craniata</taxon>
        <taxon>Vertebrata</taxon>
        <taxon>Euteleostomi</taxon>
        <taxon>Actinopterygii</taxon>
        <taxon>Chondrostei</taxon>
        <taxon>Acipenseriformes</taxon>
        <taxon>Acipenseridae</taxon>
        <taxon>Acipenser</taxon>
    </lineage>
</organism>
<reference evidence="2 3" key="1">
    <citation type="submission" date="2019-01" db="EMBL/GenBank/DDBJ databases">
        <title>Draft Genome and Complete Hox-Cluster Characterization of the Sterlet Sturgeon (Acipenser ruthenus).</title>
        <authorList>
            <person name="Wei Q."/>
        </authorList>
    </citation>
    <scope>NUCLEOTIDE SEQUENCE [LARGE SCALE GENOMIC DNA]</scope>
    <source>
        <strain evidence="2">WHYD16114868_AA</strain>
        <tissue evidence="2">Blood</tissue>
    </source>
</reference>
<evidence type="ECO:0000313" key="2">
    <source>
        <dbReference type="EMBL" id="RXM99107.1"/>
    </source>
</evidence>
<sequence length="204" mass="22592">MKHAESVRSICSILYLVCAFGVCNTEPEWGAWGSGLAELLHSFPADSPFVAAGSSVNCSQRFWLPSSSPVCWENVAGPEDFEKSRMMVLQNRAALSKVSAASGVAEGNRSYSEVAKDDVHGVRADHLDIVETANTMQQVFQSLEERRKEITEYWTLGSLKDRISVTEDSIQDRIRFAGLLEKQLAGLEGSFHTLQLRIIKLLAR</sequence>
<accession>A0A662YRA5</accession>
<evidence type="ECO:0000256" key="1">
    <source>
        <dbReference type="SAM" id="SignalP"/>
    </source>
</evidence>
<dbReference type="EMBL" id="SCEB01000464">
    <property type="protein sequence ID" value="RXM99107.1"/>
    <property type="molecule type" value="Genomic_DNA"/>
</dbReference>
<proteinExistence type="predicted"/>
<feature type="signal peptide" evidence="1">
    <location>
        <begin position="1"/>
        <end position="25"/>
    </location>
</feature>
<keyword evidence="1" id="KW-0732">Signal</keyword>
<gene>
    <name evidence="2" type="ORF">EOD39_12119</name>
</gene>
<evidence type="ECO:0000313" key="3">
    <source>
        <dbReference type="Proteomes" id="UP000289886"/>
    </source>
</evidence>
<dbReference type="Proteomes" id="UP000289886">
    <property type="component" value="Unassembled WGS sequence"/>
</dbReference>
<protein>
    <submittedName>
        <fullName evidence="2">Uncharacterized protein</fullName>
    </submittedName>
</protein>
<dbReference type="AlphaFoldDB" id="A0A662YRA5"/>
<feature type="chain" id="PRO_5024932359" evidence="1">
    <location>
        <begin position="26"/>
        <end position="204"/>
    </location>
</feature>
<comment type="caution">
    <text evidence="2">The sequence shown here is derived from an EMBL/GenBank/DDBJ whole genome shotgun (WGS) entry which is preliminary data.</text>
</comment>